<dbReference type="Gene3D" id="3.40.430.10">
    <property type="entry name" value="Dihydrofolate Reductase, subunit A"/>
    <property type="match status" value="1"/>
</dbReference>
<evidence type="ECO:0000256" key="8">
    <source>
        <dbReference type="PIRNR" id="PIRNR000194"/>
    </source>
</evidence>
<evidence type="ECO:0000256" key="3">
    <source>
        <dbReference type="ARBA" id="ARBA00012856"/>
    </source>
</evidence>
<comment type="function">
    <text evidence="7 8">Key enzyme in folate metabolism. Catalyzes an essential reaction for de novo glycine and purine synthesis, and for DNA precursor synthesis.</text>
</comment>
<keyword evidence="6 8" id="KW-0560">Oxidoreductase</keyword>
<dbReference type="GO" id="GO:0046655">
    <property type="term" value="P:folic acid metabolic process"/>
    <property type="evidence" value="ECO:0007669"/>
    <property type="project" value="TreeGrafter"/>
</dbReference>
<dbReference type="EMBL" id="PZKL01000032">
    <property type="protein sequence ID" value="PTH80475.1"/>
    <property type="molecule type" value="Genomic_DNA"/>
</dbReference>
<dbReference type="PROSITE" id="PS00075">
    <property type="entry name" value="DHFR_1"/>
    <property type="match status" value="1"/>
</dbReference>
<dbReference type="InterPro" id="IPR012259">
    <property type="entry name" value="DHFR"/>
</dbReference>
<gene>
    <name evidence="11" type="ORF">DAA48_12600</name>
</gene>
<evidence type="ECO:0000256" key="4">
    <source>
        <dbReference type="ARBA" id="ARBA00022563"/>
    </source>
</evidence>
<protein>
    <recommendedName>
        <fullName evidence="3 8">Dihydrofolate reductase</fullName>
        <ecNumber evidence="3 8">1.5.1.3</ecNumber>
    </recommendedName>
</protein>
<dbReference type="GO" id="GO:0046654">
    <property type="term" value="P:tetrahydrofolate biosynthetic process"/>
    <property type="evidence" value="ECO:0007669"/>
    <property type="project" value="UniProtKB-UniPathway"/>
</dbReference>
<dbReference type="PANTHER" id="PTHR48069">
    <property type="entry name" value="DIHYDROFOLATE REDUCTASE"/>
    <property type="match status" value="1"/>
</dbReference>
<dbReference type="UniPathway" id="UPA00077">
    <property type="reaction ID" value="UER00158"/>
</dbReference>
<dbReference type="GO" id="GO:0006730">
    <property type="term" value="P:one-carbon metabolic process"/>
    <property type="evidence" value="ECO:0007669"/>
    <property type="project" value="UniProtKB-KW"/>
</dbReference>
<proteinExistence type="inferred from homology"/>
<organism evidence="11 12">
    <name type="scientific">Aeromonas veronii</name>
    <dbReference type="NCBI Taxonomy" id="654"/>
    <lineage>
        <taxon>Bacteria</taxon>
        <taxon>Pseudomonadati</taxon>
        <taxon>Pseudomonadota</taxon>
        <taxon>Gammaproteobacteria</taxon>
        <taxon>Aeromonadales</taxon>
        <taxon>Aeromonadaceae</taxon>
        <taxon>Aeromonas</taxon>
    </lineage>
</organism>
<evidence type="ECO:0000256" key="1">
    <source>
        <dbReference type="ARBA" id="ARBA00004903"/>
    </source>
</evidence>
<dbReference type="GO" id="GO:0046452">
    <property type="term" value="P:dihydrofolate metabolic process"/>
    <property type="evidence" value="ECO:0007669"/>
    <property type="project" value="TreeGrafter"/>
</dbReference>
<feature type="compositionally biased region" description="Basic and acidic residues" evidence="10">
    <location>
        <begin position="143"/>
        <end position="152"/>
    </location>
</feature>
<dbReference type="GO" id="GO:0070401">
    <property type="term" value="F:NADP+ binding"/>
    <property type="evidence" value="ECO:0007669"/>
    <property type="project" value="UniProtKB-ARBA"/>
</dbReference>
<dbReference type="PIRSF" id="PIRSF000194">
    <property type="entry name" value="DHFR"/>
    <property type="match status" value="1"/>
</dbReference>
<feature type="region of interest" description="Disordered" evidence="10">
    <location>
        <begin position="143"/>
        <end position="163"/>
    </location>
</feature>
<evidence type="ECO:0000256" key="7">
    <source>
        <dbReference type="ARBA" id="ARBA00025067"/>
    </source>
</evidence>
<dbReference type="PRINTS" id="PR00070">
    <property type="entry name" value="DHFR"/>
</dbReference>
<comment type="catalytic activity">
    <reaction evidence="8">
        <text>(6S)-5,6,7,8-tetrahydrofolate + NADP(+) = 7,8-dihydrofolate + NADPH + H(+)</text>
        <dbReference type="Rhea" id="RHEA:15009"/>
        <dbReference type="ChEBI" id="CHEBI:15378"/>
        <dbReference type="ChEBI" id="CHEBI:57451"/>
        <dbReference type="ChEBI" id="CHEBI:57453"/>
        <dbReference type="ChEBI" id="CHEBI:57783"/>
        <dbReference type="ChEBI" id="CHEBI:58349"/>
        <dbReference type="EC" id="1.5.1.3"/>
    </reaction>
</comment>
<dbReference type="CDD" id="cd00209">
    <property type="entry name" value="DHFR"/>
    <property type="match status" value="1"/>
</dbReference>
<dbReference type="RefSeq" id="WP_107683537.1">
    <property type="nucleotide sequence ID" value="NZ_CAWQUB010000001.1"/>
</dbReference>
<sequence length="163" mass="18193">MKISMIAAMAHDRVIGKDNQMPWHLPADLAHFKRVTLGKPVLMGRKTFESIGRPLPGRRNLVISRNPDYQAEGIEVVGSVEAALALLAGSSVEELMVIGGGHLYAEMLPSADCLYLTQIDLAVEGDTRFPAFDDAHWQRVDCESHPADEKNPHPYSFETWQRR</sequence>
<comment type="similarity">
    <text evidence="2 8 9">Belongs to the dihydrofolate reductase family.</text>
</comment>
<dbReference type="PROSITE" id="PS51330">
    <property type="entry name" value="DHFR_2"/>
    <property type="match status" value="1"/>
</dbReference>
<dbReference type="GO" id="GO:0005829">
    <property type="term" value="C:cytosol"/>
    <property type="evidence" value="ECO:0007669"/>
    <property type="project" value="TreeGrafter"/>
</dbReference>
<dbReference type="PANTHER" id="PTHR48069:SF3">
    <property type="entry name" value="DIHYDROFOLATE REDUCTASE"/>
    <property type="match status" value="1"/>
</dbReference>
<dbReference type="GO" id="GO:0004146">
    <property type="term" value="F:dihydrofolate reductase activity"/>
    <property type="evidence" value="ECO:0007669"/>
    <property type="project" value="UniProtKB-EC"/>
</dbReference>
<dbReference type="EC" id="1.5.1.3" evidence="3 8"/>
<dbReference type="Proteomes" id="UP000241986">
    <property type="component" value="Unassembled WGS sequence"/>
</dbReference>
<evidence type="ECO:0000313" key="12">
    <source>
        <dbReference type="Proteomes" id="UP000241986"/>
    </source>
</evidence>
<dbReference type="SUPFAM" id="SSF53597">
    <property type="entry name" value="Dihydrofolate reductase-like"/>
    <property type="match status" value="1"/>
</dbReference>
<comment type="caution">
    <text evidence="11">The sequence shown here is derived from an EMBL/GenBank/DDBJ whole genome shotgun (WGS) entry which is preliminary data.</text>
</comment>
<dbReference type="InterPro" id="IPR017925">
    <property type="entry name" value="DHFR_CS"/>
</dbReference>
<evidence type="ECO:0000256" key="2">
    <source>
        <dbReference type="ARBA" id="ARBA00009539"/>
    </source>
</evidence>
<dbReference type="InterPro" id="IPR001796">
    <property type="entry name" value="DHFR_dom"/>
</dbReference>
<keyword evidence="4 8" id="KW-0554">One-carbon metabolism</keyword>
<evidence type="ECO:0000313" key="11">
    <source>
        <dbReference type="EMBL" id="PTH80475.1"/>
    </source>
</evidence>
<comment type="pathway">
    <text evidence="1 8">Cofactor biosynthesis; tetrahydrofolate biosynthesis; 5,6,7,8-tetrahydrofolate from 7,8-dihydrofolate: step 1/1.</text>
</comment>
<dbReference type="FunFam" id="3.40.430.10:FF:000001">
    <property type="entry name" value="Dihydrofolate reductase"/>
    <property type="match status" value="1"/>
</dbReference>
<accession>A0A2T4N0U9</accession>
<name>A0A2T4N0U9_AERVE</name>
<reference evidence="11 12" key="1">
    <citation type="submission" date="2018-03" db="EMBL/GenBank/DDBJ databases">
        <title>Aeromonas veronii whole genome sequencing and analysis.</title>
        <authorList>
            <person name="Xie H."/>
            <person name="Liu T."/>
            <person name="Wang K."/>
        </authorList>
    </citation>
    <scope>NUCLEOTIDE SEQUENCE [LARGE SCALE GENOMIC DNA]</scope>
    <source>
        <strain evidence="11 12">XH.VA.1</strain>
    </source>
</reference>
<dbReference type="AlphaFoldDB" id="A0A2T4N0U9"/>
<evidence type="ECO:0000256" key="5">
    <source>
        <dbReference type="ARBA" id="ARBA00022857"/>
    </source>
</evidence>
<dbReference type="NCBIfam" id="NF008037">
    <property type="entry name" value="PRK10769.1"/>
    <property type="match status" value="1"/>
</dbReference>
<evidence type="ECO:0000256" key="6">
    <source>
        <dbReference type="ARBA" id="ARBA00023002"/>
    </source>
</evidence>
<keyword evidence="5 8" id="KW-0521">NADP</keyword>
<evidence type="ECO:0000256" key="9">
    <source>
        <dbReference type="RuleBase" id="RU004474"/>
    </source>
</evidence>
<dbReference type="Pfam" id="PF00186">
    <property type="entry name" value="DHFR_1"/>
    <property type="match status" value="1"/>
</dbReference>
<evidence type="ECO:0000256" key="10">
    <source>
        <dbReference type="SAM" id="MobiDB-lite"/>
    </source>
</evidence>
<dbReference type="InterPro" id="IPR024072">
    <property type="entry name" value="DHFR-like_dom_sf"/>
</dbReference>